<protein>
    <recommendedName>
        <fullName evidence="2">4Fe-4S ferredoxin-type domain-containing protein</fullName>
    </recommendedName>
</protein>
<gene>
    <name evidence="1" type="ORF">METZ01_LOCUS1710</name>
</gene>
<evidence type="ECO:0008006" key="2">
    <source>
        <dbReference type="Google" id="ProtNLM"/>
    </source>
</evidence>
<evidence type="ECO:0000313" key="1">
    <source>
        <dbReference type="EMBL" id="SUZ48856.1"/>
    </source>
</evidence>
<accession>A0A381N2N6</accession>
<organism evidence="1">
    <name type="scientific">marine metagenome</name>
    <dbReference type="NCBI Taxonomy" id="408172"/>
    <lineage>
        <taxon>unclassified sequences</taxon>
        <taxon>metagenomes</taxon>
        <taxon>ecological metagenomes</taxon>
    </lineage>
</organism>
<proteinExistence type="predicted"/>
<reference evidence="1" key="1">
    <citation type="submission" date="2018-05" db="EMBL/GenBank/DDBJ databases">
        <authorList>
            <person name="Lanie J.A."/>
            <person name="Ng W.-L."/>
            <person name="Kazmierczak K.M."/>
            <person name="Andrzejewski T.M."/>
            <person name="Davidsen T.M."/>
            <person name="Wayne K.J."/>
            <person name="Tettelin H."/>
            <person name="Glass J.I."/>
            <person name="Rusch D."/>
            <person name="Podicherti R."/>
            <person name="Tsui H.-C.T."/>
            <person name="Winkler M.E."/>
        </authorList>
    </citation>
    <scope>NUCLEOTIDE SEQUENCE</scope>
</reference>
<dbReference type="AlphaFoldDB" id="A0A381N2N6"/>
<dbReference type="EMBL" id="UINC01000089">
    <property type="protein sequence ID" value="SUZ48856.1"/>
    <property type="molecule type" value="Genomic_DNA"/>
</dbReference>
<sequence>MDETNDSENRRIENWLRHRGFDLFAVMDPARWPESLRESFRALDIILPAGVRIVLLGSAGPALWEIVRRDHWQDSDPIDRYSISTVEQLGKLHWQGQNIEWLHPGPYPIPIQRLCRQAGWSHPSLLGLDIHAQFGTWFACRAVIVISQSIECTPRESSRSPCESCLEKPCRSRCPSGAVTDVEAFGMMACGSYRLSKESNCAHRCLSRLACPIGASQRYSDAQLDYHGALSLASLQTVSEHAE</sequence>
<name>A0A381N2N6_9ZZZZ</name>